<dbReference type="Pfam" id="PF06114">
    <property type="entry name" value="Peptidase_M78"/>
    <property type="match status" value="1"/>
</dbReference>
<proteinExistence type="predicted"/>
<feature type="domain" description="N-terminal" evidence="2">
    <location>
        <begin position="24"/>
        <end position="81"/>
    </location>
</feature>
<evidence type="ECO:0000313" key="3">
    <source>
        <dbReference type="EMBL" id="TCK58415.1"/>
    </source>
</evidence>
<dbReference type="EMBL" id="SMGG01000007">
    <property type="protein sequence ID" value="TCK58415.1"/>
    <property type="molecule type" value="Genomic_DNA"/>
</dbReference>
<dbReference type="Proteomes" id="UP000294614">
    <property type="component" value="Unassembled WGS sequence"/>
</dbReference>
<sequence>MQSKSLQELSALIEDGLKKIIADGKFAEFLAFHSKFHKYSPMNSLLIFCACRHATMVAGLKQWNKLGRRVKKGEKAIMIFAPLIKKVIDIEVDCEAVSESERHVQLLQGFRAVCVYDVSQTEGKELPEEADICHDFGGETELLSKFISVFGYKYGVKHEPLEPDLGGFLTSDNTITLNANKSEEQRLKTLIHEVAHGELNHFKEKSKSRAVKELEAEITSFIVSGHFGVDSSCYSFGYLAGWSDGDISEVKEALTVAYDMANSIIAQLEAAMSLPKAS</sequence>
<keyword evidence="4" id="KW-1185">Reference proteome</keyword>
<dbReference type="InterPro" id="IPR010359">
    <property type="entry name" value="IrrE_HExxH"/>
</dbReference>
<comment type="caution">
    <text evidence="3">The sequence shown here is derived from an EMBL/GenBank/DDBJ whole genome shotgun (WGS) entry which is preliminary data.</text>
</comment>
<evidence type="ECO:0000259" key="1">
    <source>
        <dbReference type="Pfam" id="PF06114"/>
    </source>
</evidence>
<dbReference type="GO" id="GO:0003697">
    <property type="term" value="F:single-stranded DNA binding"/>
    <property type="evidence" value="ECO:0007669"/>
    <property type="project" value="InterPro"/>
</dbReference>
<protein>
    <submittedName>
        <fullName evidence="3">Uncharacterized protein DUF955</fullName>
    </submittedName>
</protein>
<dbReference type="InterPro" id="IPR013610">
    <property type="entry name" value="ArdC_N"/>
</dbReference>
<feature type="domain" description="IrrE N-terminal-like" evidence="1">
    <location>
        <begin position="172"/>
        <end position="218"/>
    </location>
</feature>
<dbReference type="Pfam" id="PF08401">
    <property type="entry name" value="ArdcN"/>
    <property type="match status" value="1"/>
</dbReference>
<evidence type="ECO:0000259" key="2">
    <source>
        <dbReference type="Pfam" id="PF08401"/>
    </source>
</evidence>
<name>A0A4R1K2Y8_9BACT</name>
<dbReference type="OrthoDB" id="9803716at2"/>
<organism evidence="3 4">
    <name type="scientific">Seleniivibrio woodruffii</name>
    <dbReference type="NCBI Taxonomy" id="1078050"/>
    <lineage>
        <taxon>Bacteria</taxon>
        <taxon>Pseudomonadati</taxon>
        <taxon>Deferribacterota</taxon>
        <taxon>Deferribacteres</taxon>
        <taxon>Deferribacterales</taxon>
        <taxon>Geovibrionaceae</taxon>
        <taxon>Seleniivibrio</taxon>
    </lineage>
</organism>
<gene>
    <name evidence="3" type="ORF">C8D98_2617</name>
</gene>
<reference evidence="3 4" key="1">
    <citation type="submission" date="2019-03" db="EMBL/GenBank/DDBJ databases">
        <title>Genomic Encyclopedia of Type Strains, Phase IV (KMG-IV): sequencing the most valuable type-strain genomes for metagenomic binning, comparative biology and taxonomic classification.</title>
        <authorList>
            <person name="Goeker M."/>
        </authorList>
    </citation>
    <scope>NUCLEOTIDE SEQUENCE [LARGE SCALE GENOMIC DNA]</scope>
    <source>
        <strain evidence="3 4">DSM 24984</strain>
    </source>
</reference>
<evidence type="ECO:0000313" key="4">
    <source>
        <dbReference type="Proteomes" id="UP000294614"/>
    </source>
</evidence>
<dbReference type="AlphaFoldDB" id="A0A4R1K2Y8"/>
<dbReference type="RefSeq" id="WP_132874584.1">
    <property type="nucleotide sequence ID" value="NZ_SMGG01000007.1"/>
</dbReference>
<accession>A0A4R1K2Y8</accession>